<feature type="domain" description="Phosphoethanolamine transferase N-terminal" evidence="10">
    <location>
        <begin position="75"/>
        <end position="219"/>
    </location>
</feature>
<dbReference type="Pfam" id="PF08019">
    <property type="entry name" value="EptA_B_N"/>
    <property type="match status" value="1"/>
</dbReference>
<keyword evidence="3" id="KW-0997">Cell inner membrane</keyword>
<evidence type="ECO:0000256" key="5">
    <source>
        <dbReference type="ARBA" id="ARBA00022692"/>
    </source>
</evidence>
<evidence type="ECO:0000256" key="7">
    <source>
        <dbReference type="ARBA" id="ARBA00023136"/>
    </source>
</evidence>
<sequence>MKPTNTSSYNSRIEKIKIILKTPWNVSPIKFISIATLANILLYHLPLWSFLESLIELNSRGGLGILILLTCIQVLMSFLVFVCAYIITPLIIKPLLIIFAILNSFALYFTVTYNVILDRSMIGNILNTNASEALDFFGPKLWGYVLFFGLIPSVILWRTRITKAKRIILLGQATPIILACIAYIYLSSSSWLWIDKHAKVLGGMIMPWSYVINTVRYKSGEYQQTREQILLPPAESTNNEKTIIILVIGESARSKNFSLYGYKRNTNPHLSKTGILALRGSTSCSTYTTASLRCILAHQEPASFFATQHEPLPSYLQRHDVDVIWRTNNWGEPRLNIESYTKSTDLKPLCNNDLCEHDEILLSGLEKRIRNSNKQKIFIVLHQTGSHGPSYYSKYPIKHETFRPVCKTVDLKDCTAQDLLNAYDNTIVFTDYLLNRTINILKSFSGVSTSLIYISDHGESLGEHGIYLHGTPLTVAPKEQIEIPFLVWMSERFMEAHKISNEKILNRKNHSQSDIFHSVLSGFNMTSDVYLEEFDIFSQMER</sequence>
<dbReference type="EMBL" id="AP023086">
    <property type="protein sequence ID" value="BCD96357.1"/>
    <property type="molecule type" value="Genomic_DNA"/>
</dbReference>
<dbReference type="Pfam" id="PF00884">
    <property type="entry name" value="Sulfatase"/>
    <property type="match status" value="1"/>
</dbReference>
<feature type="transmembrane region" description="Helical" evidence="8">
    <location>
        <begin position="31"/>
        <end position="51"/>
    </location>
</feature>
<dbReference type="GO" id="GO:0016776">
    <property type="term" value="F:phosphotransferase activity, phosphate group as acceptor"/>
    <property type="evidence" value="ECO:0007669"/>
    <property type="project" value="TreeGrafter"/>
</dbReference>
<evidence type="ECO:0000313" key="11">
    <source>
        <dbReference type="EMBL" id="BCD96357.1"/>
    </source>
</evidence>
<feature type="transmembrane region" description="Helical" evidence="8">
    <location>
        <begin position="95"/>
        <end position="116"/>
    </location>
</feature>
<evidence type="ECO:0000256" key="6">
    <source>
        <dbReference type="ARBA" id="ARBA00022989"/>
    </source>
</evidence>
<evidence type="ECO:0000256" key="4">
    <source>
        <dbReference type="ARBA" id="ARBA00022679"/>
    </source>
</evidence>
<keyword evidence="6 8" id="KW-1133">Transmembrane helix</keyword>
<evidence type="ECO:0000259" key="9">
    <source>
        <dbReference type="Pfam" id="PF00884"/>
    </source>
</evidence>
<organism evidence="11 12">
    <name type="scientific">Marinagarivorans cellulosilyticus</name>
    <dbReference type="NCBI Taxonomy" id="2721545"/>
    <lineage>
        <taxon>Bacteria</taxon>
        <taxon>Pseudomonadati</taxon>
        <taxon>Pseudomonadota</taxon>
        <taxon>Gammaproteobacteria</taxon>
        <taxon>Cellvibrionales</taxon>
        <taxon>Cellvibrionaceae</taxon>
        <taxon>Marinagarivorans</taxon>
    </lineage>
</organism>
<proteinExistence type="predicted"/>
<dbReference type="EC" id="2.7.8.43" evidence="11"/>
<name>A0AAN1WEY9_9GAMM</name>
<feature type="transmembrane region" description="Helical" evidence="8">
    <location>
        <begin position="167"/>
        <end position="186"/>
    </location>
</feature>
<dbReference type="CDD" id="cd16017">
    <property type="entry name" value="LptA"/>
    <property type="match status" value="1"/>
</dbReference>
<evidence type="ECO:0000256" key="3">
    <source>
        <dbReference type="ARBA" id="ARBA00022519"/>
    </source>
</evidence>
<keyword evidence="2" id="KW-1003">Cell membrane</keyword>
<dbReference type="GO" id="GO:0009244">
    <property type="term" value="P:lipopolysaccharide core region biosynthetic process"/>
    <property type="evidence" value="ECO:0007669"/>
    <property type="project" value="TreeGrafter"/>
</dbReference>
<evidence type="ECO:0000313" key="12">
    <source>
        <dbReference type="Proteomes" id="UP001320119"/>
    </source>
</evidence>
<dbReference type="RefSeq" id="WP_236985860.1">
    <property type="nucleotide sequence ID" value="NZ_AP023086.1"/>
</dbReference>
<dbReference type="KEGG" id="marq:MARGE09_P0557"/>
<reference evidence="11 12" key="1">
    <citation type="journal article" date="2022" name="IScience">
        <title>An ultrasensitive nanofiber-based assay for enzymatic hydrolysis and deep-sea microbial degradation of cellulose.</title>
        <authorList>
            <person name="Tsudome M."/>
            <person name="Tachioka M."/>
            <person name="Miyazaki M."/>
            <person name="Uchimura K."/>
            <person name="Tsuda M."/>
            <person name="Takaki Y."/>
            <person name="Deguchi S."/>
        </authorList>
    </citation>
    <scope>NUCLEOTIDE SEQUENCE [LARGE SCALE GENOMIC DNA]</scope>
    <source>
        <strain evidence="11 12">GE09</strain>
    </source>
</reference>
<dbReference type="PANTHER" id="PTHR30443">
    <property type="entry name" value="INNER MEMBRANE PROTEIN"/>
    <property type="match status" value="1"/>
</dbReference>
<dbReference type="Gene3D" id="3.40.720.10">
    <property type="entry name" value="Alkaline Phosphatase, subunit A"/>
    <property type="match status" value="1"/>
</dbReference>
<feature type="transmembrane region" description="Helical" evidence="8">
    <location>
        <begin position="136"/>
        <end position="155"/>
    </location>
</feature>
<gene>
    <name evidence="11" type="ORF">MARGE09_P0557</name>
</gene>
<dbReference type="InterPro" id="IPR012549">
    <property type="entry name" value="EptA-like_N"/>
</dbReference>
<protein>
    <submittedName>
        <fullName evidence="11">Lipid A ethanolaminephosphotransferase</fullName>
        <ecNumber evidence="11">2.7.8.43</ecNumber>
    </submittedName>
</protein>
<dbReference type="InterPro" id="IPR040423">
    <property type="entry name" value="PEA_transferase"/>
</dbReference>
<keyword evidence="4 11" id="KW-0808">Transferase</keyword>
<accession>A0AAN1WEY9</accession>
<dbReference type="InterPro" id="IPR017850">
    <property type="entry name" value="Alkaline_phosphatase_core_sf"/>
</dbReference>
<dbReference type="InterPro" id="IPR058130">
    <property type="entry name" value="PEA_transf_C"/>
</dbReference>
<evidence type="ECO:0000256" key="1">
    <source>
        <dbReference type="ARBA" id="ARBA00004429"/>
    </source>
</evidence>
<keyword evidence="12" id="KW-1185">Reference proteome</keyword>
<feature type="transmembrane region" description="Helical" evidence="8">
    <location>
        <begin position="63"/>
        <end position="88"/>
    </location>
</feature>
<dbReference type="SUPFAM" id="SSF53649">
    <property type="entry name" value="Alkaline phosphatase-like"/>
    <property type="match status" value="1"/>
</dbReference>
<evidence type="ECO:0000259" key="10">
    <source>
        <dbReference type="Pfam" id="PF08019"/>
    </source>
</evidence>
<dbReference type="InterPro" id="IPR000917">
    <property type="entry name" value="Sulfatase_N"/>
</dbReference>
<evidence type="ECO:0000256" key="8">
    <source>
        <dbReference type="SAM" id="Phobius"/>
    </source>
</evidence>
<keyword evidence="7 8" id="KW-0472">Membrane</keyword>
<dbReference type="AlphaFoldDB" id="A0AAN1WEY9"/>
<dbReference type="NCBIfam" id="NF007160">
    <property type="entry name" value="PRK09598.1"/>
    <property type="match status" value="1"/>
</dbReference>
<comment type="subcellular location">
    <subcellularLocation>
        <location evidence="1">Cell inner membrane</location>
        <topology evidence="1">Multi-pass membrane protein</topology>
    </subcellularLocation>
</comment>
<feature type="domain" description="Sulfatase N-terminal" evidence="9">
    <location>
        <begin position="244"/>
        <end position="521"/>
    </location>
</feature>
<dbReference type="GO" id="GO:0005886">
    <property type="term" value="C:plasma membrane"/>
    <property type="evidence" value="ECO:0007669"/>
    <property type="project" value="UniProtKB-SubCell"/>
</dbReference>
<keyword evidence="5 8" id="KW-0812">Transmembrane</keyword>
<dbReference type="PANTHER" id="PTHR30443:SF0">
    <property type="entry name" value="PHOSPHOETHANOLAMINE TRANSFERASE EPTA"/>
    <property type="match status" value="1"/>
</dbReference>
<evidence type="ECO:0000256" key="2">
    <source>
        <dbReference type="ARBA" id="ARBA00022475"/>
    </source>
</evidence>
<dbReference type="Proteomes" id="UP001320119">
    <property type="component" value="Chromosome"/>
</dbReference>